<reference evidence="6" key="1">
    <citation type="submission" date="2018-05" db="EMBL/GenBank/DDBJ databases">
        <authorList>
            <person name="Lanie J.A."/>
            <person name="Ng W.-L."/>
            <person name="Kazmierczak K.M."/>
            <person name="Andrzejewski T.M."/>
            <person name="Davidsen T.M."/>
            <person name="Wayne K.J."/>
            <person name="Tettelin H."/>
            <person name="Glass J.I."/>
            <person name="Rusch D."/>
            <person name="Podicherti R."/>
            <person name="Tsui H.-C.T."/>
            <person name="Winkler M.E."/>
        </authorList>
    </citation>
    <scope>NUCLEOTIDE SEQUENCE</scope>
</reference>
<comment type="similarity">
    <text evidence="2">Belongs to the adenosylhomocysteinase family.</text>
</comment>
<proteinExistence type="inferred from homology"/>
<dbReference type="Pfam" id="PF00670">
    <property type="entry name" value="AdoHcyase_NAD"/>
    <property type="match status" value="1"/>
</dbReference>
<keyword evidence="4" id="KW-0520">NAD</keyword>
<name>A0A382Z0T6_9ZZZZ</name>
<dbReference type="SUPFAM" id="SSF52283">
    <property type="entry name" value="Formate/glycerate dehydrogenase catalytic domain-like"/>
    <property type="match status" value="1"/>
</dbReference>
<feature type="domain" description="S-adenosyl-L-homocysteine hydrolase NAD binding" evidence="5">
    <location>
        <begin position="126"/>
        <end position="260"/>
    </location>
</feature>
<evidence type="ECO:0000256" key="4">
    <source>
        <dbReference type="ARBA" id="ARBA00023027"/>
    </source>
</evidence>
<organism evidence="6">
    <name type="scientific">marine metagenome</name>
    <dbReference type="NCBI Taxonomy" id="408172"/>
    <lineage>
        <taxon>unclassified sequences</taxon>
        <taxon>metagenomes</taxon>
        <taxon>ecological metagenomes</taxon>
    </lineage>
</organism>
<feature type="non-terminal residue" evidence="6">
    <location>
        <position position="1"/>
    </location>
</feature>
<dbReference type="AlphaFoldDB" id="A0A382Z0T6"/>
<comment type="cofactor">
    <cofactor evidence="1">
        <name>NAD(+)</name>
        <dbReference type="ChEBI" id="CHEBI:57540"/>
    </cofactor>
</comment>
<evidence type="ECO:0000259" key="5">
    <source>
        <dbReference type="SMART" id="SM00997"/>
    </source>
</evidence>
<dbReference type="PANTHER" id="PTHR23420:SF0">
    <property type="entry name" value="ADENOSYLHOMOCYSTEINASE"/>
    <property type="match status" value="1"/>
</dbReference>
<evidence type="ECO:0000256" key="3">
    <source>
        <dbReference type="ARBA" id="ARBA00022563"/>
    </source>
</evidence>
<gene>
    <name evidence="6" type="ORF">METZ01_LOCUS441991</name>
</gene>
<dbReference type="Gene3D" id="3.40.50.720">
    <property type="entry name" value="NAD(P)-binding Rossmann-like Domain"/>
    <property type="match status" value="1"/>
</dbReference>
<dbReference type="EMBL" id="UINC01180107">
    <property type="protein sequence ID" value="SVD89137.1"/>
    <property type="molecule type" value="Genomic_DNA"/>
</dbReference>
<dbReference type="SMART" id="SM00997">
    <property type="entry name" value="AdoHcyase_NAD"/>
    <property type="match status" value="1"/>
</dbReference>
<evidence type="ECO:0000313" key="6">
    <source>
        <dbReference type="EMBL" id="SVD89137.1"/>
    </source>
</evidence>
<dbReference type="GO" id="GO:0004013">
    <property type="term" value="F:adenosylhomocysteinase activity"/>
    <property type="evidence" value="ECO:0007669"/>
    <property type="project" value="TreeGrafter"/>
</dbReference>
<dbReference type="Pfam" id="PF05221">
    <property type="entry name" value="AdoHcyase"/>
    <property type="match status" value="1"/>
</dbReference>
<dbReference type="Gene3D" id="3.40.50.1480">
    <property type="entry name" value="Adenosylhomocysteinase-like"/>
    <property type="match status" value="1"/>
</dbReference>
<dbReference type="InterPro" id="IPR015878">
    <property type="entry name" value="Ado_hCys_hydrolase_NAD-bd"/>
</dbReference>
<dbReference type="SMART" id="SM00996">
    <property type="entry name" value="AdoHcyase"/>
    <property type="match status" value="1"/>
</dbReference>
<dbReference type="PANTHER" id="PTHR23420">
    <property type="entry name" value="ADENOSYLHOMOCYSTEINASE"/>
    <property type="match status" value="1"/>
</dbReference>
<sequence>WVETLMAGGAQVAITGSPGSTQDDTAAYMVSQMGVEVFSWRSENYEEHMENAKRVLDAHPTIIADNGGDLHFLLAEDGDCKALSTSIIGATEETTTGANRLREELPAFDFPTVIINDTMAKRIVENRYGVGISVVDGIMRSTNIMLGGKSVVVIGYGYCGQGIAQRLRGLGAHVTVVDSAPMAQLEAHLEGFKTELLEGALPDADVVMTVTGRHHAVRKHHFELMKDGVLLCNAGQNQFEMNIESLYEEADKVRPIRPNV</sequence>
<protein>
    <recommendedName>
        <fullName evidence="5">S-adenosyl-L-homocysteine hydrolase NAD binding domain-containing protein</fullName>
    </recommendedName>
</protein>
<evidence type="ECO:0000256" key="2">
    <source>
        <dbReference type="ARBA" id="ARBA00007122"/>
    </source>
</evidence>
<evidence type="ECO:0000256" key="1">
    <source>
        <dbReference type="ARBA" id="ARBA00001911"/>
    </source>
</evidence>
<dbReference type="InterPro" id="IPR036291">
    <property type="entry name" value="NAD(P)-bd_dom_sf"/>
</dbReference>
<dbReference type="GO" id="GO:0033353">
    <property type="term" value="P:S-adenosylmethionine cycle"/>
    <property type="evidence" value="ECO:0007669"/>
    <property type="project" value="TreeGrafter"/>
</dbReference>
<keyword evidence="3" id="KW-0554">One-carbon metabolism</keyword>
<feature type="non-terminal residue" evidence="6">
    <location>
        <position position="260"/>
    </location>
</feature>
<dbReference type="GO" id="GO:0005829">
    <property type="term" value="C:cytosol"/>
    <property type="evidence" value="ECO:0007669"/>
    <property type="project" value="TreeGrafter"/>
</dbReference>
<accession>A0A382Z0T6</accession>
<dbReference type="GO" id="GO:0006730">
    <property type="term" value="P:one-carbon metabolic process"/>
    <property type="evidence" value="ECO:0007669"/>
    <property type="project" value="UniProtKB-KW"/>
</dbReference>
<dbReference type="SUPFAM" id="SSF51735">
    <property type="entry name" value="NAD(P)-binding Rossmann-fold domains"/>
    <property type="match status" value="1"/>
</dbReference>
<dbReference type="InterPro" id="IPR042172">
    <property type="entry name" value="Adenosylhomocyst_ase-like_sf"/>
</dbReference>
<dbReference type="InterPro" id="IPR000043">
    <property type="entry name" value="Adenosylhomocysteinase-like"/>
</dbReference>